<accession>G4WJB2</accession>
<evidence type="ECO:0000256" key="4">
    <source>
        <dbReference type="ARBA" id="ARBA00022679"/>
    </source>
</evidence>
<dbReference type="SUPFAM" id="SSF51182">
    <property type="entry name" value="RmlC-like cupins"/>
    <property type="match status" value="1"/>
</dbReference>
<dbReference type="Gene3D" id="2.60.120.10">
    <property type="entry name" value="Jelly Rolls"/>
    <property type="match status" value="1"/>
</dbReference>
<evidence type="ECO:0000256" key="5">
    <source>
        <dbReference type="ARBA" id="ARBA00022695"/>
    </source>
</evidence>
<keyword evidence="5 13" id="KW-0548">Nucleotidyltransferase</keyword>
<keyword evidence="6" id="KW-0547">Nucleotide-binding</keyword>
<dbReference type="InterPro" id="IPR011051">
    <property type="entry name" value="RmlC_Cupin_sf"/>
</dbReference>
<keyword evidence="4 13" id="KW-0808">Transferase</keyword>
<dbReference type="GO" id="GO:0000271">
    <property type="term" value="P:polysaccharide biosynthetic process"/>
    <property type="evidence" value="ECO:0007669"/>
    <property type="project" value="InterPro"/>
</dbReference>
<dbReference type="GO" id="GO:0009298">
    <property type="term" value="P:GDP-mannose biosynthetic process"/>
    <property type="evidence" value="ECO:0007669"/>
    <property type="project" value="UniProtKB-UniPathway"/>
</dbReference>
<dbReference type="NCBIfam" id="TIGR01479">
    <property type="entry name" value="GMP_PMI"/>
    <property type="match status" value="1"/>
</dbReference>
<dbReference type="GO" id="GO:0005525">
    <property type="term" value="F:GTP binding"/>
    <property type="evidence" value="ECO:0007669"/>
    <property type="project" value="UniProtKB-KW"/>
</dbReference>
<dbReference type="InterPro" id="IPR006375">
    <property type="entry name" value="Man1P_GuaTrfase/Man6P_Isoase"/>
</dbReference>
<dbReference type="Pfam" id="PF22640">
    <property type="entry name" value="ManC_GMP_beta-helix"/>
    <property type="match status" value="1"/>
</dbReference>
<dbReference type="UniPathway" id="UPA00126">
    <property type="reaction ID" value="UER00930"/>
</dbReference>
<dbReference type="EC" id="2.7.7.13" evidence="3"/>
<comment type="catalytic activity">
    <reaction evidence="8">
        <text>alpha-D-mannose 1-phosphate + GTP + H(+) = GDP-alpha-D-mannose + diphosphate</text>
        <dbReference type="Rhea" id="RHEA:15229"/>
        <dbReference type="ChEBI" id="CHEBI:15378"/>
        <dbReference type="ChEBI" id="CHEBI:33019"/>
        <dbReference type="ChEBI" id="CHEBI:37565"/>
        <dbReference type="ChEBI" id="CHEBI:57527"/>
        <dbReference type="ChEBI" id="CHEBI:58409"/>
        <dbReference type="EC" id="2.7.7.13"/>
    </reaction>
</comment>
<evidence type="ECO:0000256" key="2">
    <source>
        <dbReference type="ARBA" id="ARBA00006115"/>
    </source>
</evidence>
<dbReference type="InterPro" id="IPR029044">
    <property type="entry name" value="Nucleotide-diphossugar_trans"/>
</dbReference>
<dbReference type="CDD" id="cd02213">
    <property type="entry name" value="cupin_PMI_typeII_C"/>
    <property type="match status" value="1"/>
</dbReference>
<keyword evidence="7" id="KW-0342">GTP-binding</keyword>
<protein>
    <recommendedName>
        <fullName evidence="3">mannose-1-phosphate guanylyltransferase</fullName>
        <ecNumber evidence="3">2.7.7.13</ecNumber>
    </recommendedName>
</protein>
<dbReference type="PANTHER" id="PTHR46390:SF1">
    <property type="entry name" value="MANNOSE-1-PHOSPHATE GUANYLYLTRANSFERASE"/>
    <property type="match status" value="1"/>
</dbReference>
<organism evidence="13">
    <name type="scientific">Yersinia pseudotuberculosis</name>
    <dbReference type="NCBI Taxonomy" id="633"/>
    <lineage>
        <taxon>Bacteria</taxon>
        <taxon>Pseudomonadati</taxon>
        <taxon>Pseudomonadota</taxon>
        <taxon>Gammaproteobacteria</taxon>
        <taxon>Enterobacterales</taxon>
        <taxon>Yersiniaceae</taxon>
        <taxon>Yersinia</taxon>
    </lineage>
</organism>
<evidence type="ECO:0000256" key="8">
    <source>
        <dbReference type="ARBA" id="ARBA00047343"/>
    </source>
</evidence>
<feature type="domain" description="MannoseP isomerase/GMP-like beta-helix" evidence="12">
    <location>
        <begin position="300"/>
        <end position="348"/>
    </location>
</feature>
<dbReference type="CDD" id="cd02509">
    <property type="entry name" value="GDP-M1P_Guanylyltransferase"/>
    <property type="match status" value="1"/>
</dbReference>
<dbReference type="InterPro" id="IPR001538">
    <property type="entry name" value="Man6P_isomerase-2_C"/>
</dbReference>
<evidence type="ECO:0000256" key="6">
    <source>
        <dbReference type="ARBA" id="ARBA00022741"/>
    </source>
</evidence>
<dbReference type="InterPro" id="IPR051161">
    <property type="entry name" value="Mannose-6P_isomerase_type2"/>
</dbReference>
<dbReference type="AlphaFoldDB" id="G4WJB2"/>
<evidence type="ECO:0000256" key="7">
    <source>
        <dbReference type="ARBA" id="ARBA00023134"/>
    </source>
</evidence>
<sequence>MKNNILPVILAGGSGSRLWPLSRELYPKQFLSLLTSSTMLQDTVARLDGISHDSPLFICNQEHRFVVAEQLRKNNIAHSGIILEPVGRNTASAIALAAFSSLNTGSDPLLLILPADHVIKGIAEFEKSISEALSLANSGYLVTFGITPTSPESGYGYIKVGESINEHSFEVSSFVEKPDIAKAKNYIDSGEYLWNSGMFLFKASSYLSELRKFRPEIFSACEGSIKNAHQDLDFIRLDESIFESCPNESIDCAVMENSSNVIVVSMDAQWNDIGSWSALWDVSKKDEFGNAIRGDVLIEDSNNSYIYSQSRLVTAVGVSEIIIIETKDAILVANKNKVQNVREIVKKLKESNRKEYLQHREVLRPWGQHDTIAEGIRYHVKAVTVKPGEKTATQLHYHRAEHWVVVSGTAKVTKGDEILLISENESVYIPVGVAHAVENPGKIPLELIEVRTGIYLEEDDVVRIEEYGVGY</sequence>
<evidence type="ECO:0000313" key="13">
    <source>
        <dbReference type="EMBL" id="AEP25474.1"/>
    </source>
</evidence>
<evidence type="ECO:0000259" key="11">
    <source>
        <dbReference type="Pfam" id="PF01050"/>
    </source>
</evidence>
<reference evidence="13" key="1">
    <citation type="journal article" date="2011" name="Glycobiology">
        <title>Genetic analysis of the O-antigen gene clusters of Yersinia pseudotuberculosis O:6 and O:7.</title>
        <authorList>
            <person name="Cunneen M.M."/>
            <person name="Pacinelli E."/>
            <person name="Song W.C."/>
            <person name="Reeves P.R."/>
        </authorList>
    </citation>
    <scope>NUCLEOTIDE SEQUENCE</scope>
    <source>
        <strain evidence="13">H455/86</strain>
    </source>
</reference>
<dbReference type="Pfam" id="PF00483">
    <property type="entry name" value="NTP_transferase"/>
    <property type="match status" value="1"/>
</dbReference>
<dbReference type="SUPFAM" id="SSF53448">
    <property type="entry name" value="Nucleotide-diphospho-sugar transferases"/>
    <property type="match status" value="1"/>
</dbReference>
<comment type="pathway">
    <text evidence="1">Nucleotide-sugar biosynthesis; GDP-alpha-D-mannose biosynthesis; GDP-alpha-D-mannose from alpha-D-mannose 1-phosphate (GTP route): step 1/1.</text>
</comment>
<dbReference type="PANTHER" id="PTHR46390">
    <property type="entry name" value="MANNOSE-1-PHOSPHATE GUANYLYLTRANSFERASE"/>
    <property type="match status" value="1"/>
</dbReference>
<dbReference type="InterPro" id="IPR005835">
    <property type="entry name" value="NTP_transferase_dom"/>
</dbReference>
<evidence type="ECO:0000256" key="1">
    <source>
        <dbReference type="ARBA" id="ARBA00004823"/>
    </source>
</evidence>
<dbReference type="InterPro" id="IPR054566">
    <property type="entry name" value="ManC/GMP-like_b-helix"/>
</dbReference>
<dbReference type="GO" id="GO:0004475">
    <property type="term" value="F:mannose-1-phosphate guanylyltransferase (GTP) activity"/>
    <property type="evidence" value="ECO:0007669"/>
    <property type="project" value="UniProtKB-EC"/>
</dbReference>
<dbReference type="Pfam" id="PF01050">
    <property type="entry name" value="MannoseP_isomer"/>
    <property type="match status" value="1"/>
</dbReference>
<evidence type="ECO:0000259" key="10">
    <source>
        <dbReference type="Pfam" id="PF00483"/>
    </source>
</evidence>
<dbReference type="Gene3D" id="3.90.550.10">
    <property type="entry name" value="Spore Coat Polysaccharide Biosynthesis Protein SpsA, Chain A"/>
    <property type="match status" value="1"/>
</dbReference>
<comment type="similarity">
    <text evidence="2 9">Belongs to the mannose-6-phosphate isomerase type 2 family.</text>
</comment>
<feature type="domain" description="Mannose-6-phosphate isomerase type II C-terminal" evidence="11">
    <location>
        <begin position="352"/>
        <end position="466"/>
    </location>
</feature>
<gene>
    <name evidence="13" type="primary">manC</name>
</gene>
<evidence type="ECO:0000256" key="3">
    <source>
        <dbReference type="ARBA" id="ARBA00012387"/>
    </source>
</evidence>
<feature type="domain" description="Nucleotidyl transferase" evidence="10">
    <location>
        <begin position="7"/>
        <end position="286"/>
    </location>
</feature>
<evidence type="ECO:0000256" key="9">
    <source>
        <dbReference type="RuleBase" id="RU004190"/>
    </source>
</evidence>
<name>G4WJB2_YERPU</name>
<dbReference type="InterPro" id="IPR049577">
    <property type="entry name" value="GMPP_N"/>
</dbReference>
<dbReference type="InterPro" id="IPR014710">
    <property type="entry name" value="RmlC-like_jellyroll"/>
</dbReference>
<proteinExistence type="inferred from homology"/>
<evidence type="ECO:0000259" key="12">
    <source>
        <dbReference type="Pfam" id="PF22640"/>
    </source>
</evidence>
<dbReference type="FunFam" id="2.60.120.10:FF:000032">
    <property type="entry name" value="Mannose-1-phosphate guanylyltransferase/mannose-6-phosphate isomerase"/>
    <property type="match status" value="1"/>
</dbReference>
<dbReference type="EMBL" id="HQ456391">
    <property type="protein sequence ID" value="AEP25474.1"/>
    <property type="molecule type" value="Genomic_DNA"/>
</dbReference>
<dbReference type="FunFam" id="3.90.550.10:FF:000046">
    <property type="entry name" value="Mannose-1-phosphate guanylyltransferase (GDP)"/>
    <property type="match status" value="1"/>
</dbReference>